<accession>A0A0V1GAR0</accession>
<evidence type="ECO:0000313" key="2">
    <source>
        <dbReference type="Proteomes" id="UP000055024"/>
    </source>
</evidence>
<keyword evidence="2" id="KW-1185">Reference proteome</keyword>
<evidence type="ECO:0000313" key="1">
    <source>
        <dbReference type="EMBL" id="KRY95338.1"/>
    </source>
</evidence>
<comment type="caution">
    <text evidence="1">The sequence shown here is derived from an EMBL/GenBank/DDBJ whole genome shotgun (WGS) entry which is preliminary data.</text>
</comment>
<organism evidence="1 2">
    <name type="scientific">Trichinella zimbabwensis</name>
    <dbReference type="NCBI Taxonomy" id="268475"/>
    <lineage>
        <taxon>Eukaryota</taxon>
        <taxon>Metazoa</taxon>
        <taxon>Ecdysozoa</taxon>
        <taxon>Nematoda</taxon>
        <taxon>Enoplea</taxon>
        <taxon>Dorylaimia</taxon>
        <taxon>Trichinellida</taxon>
        <taxon>Trichinellidae</taxon>
        <taxon>Trichinella</taxon>
    </lineage>
</organism>
<name>A0A0V1GAR0_9BILA</name>
<sequence length="50" mass="5635">MGATLFGESRPGTDKIQVVLILWKRNGTGQKKVLKRENAGKVVWGKRPRE</sequence>
<proteinExistence type="predicted"/>
<dbReference type="AlphaFoldDB" id="A0A0V1GAR0"/>
<dbReference type="Proteomes" id="UP000055024">
    <property type="component" value="Unassembled WGS sequence"/>
</dbReference>
<protein>
    <submittedName>
        <fullName evidence="1">Uncharacterized protein</fullName>
    </submittedName>
</protein>
<gene>
    <name evidence="1" type="ORF">T11_10657</name>
</gene>
<reference evidence="1 2" key="1">
    <citation type="submission" date="2015-01" db="EMBL/GenBank/DDBJ databases">
        <title>Evolution of Trichinella species and genotypes.</title>
        <authorList>
            <person name="Korhonen P.K."/>
            <person name="Edoardo P."/>
            <person name="Giuseppe L.R."/>
            <person name="Gasser R.B."/>
        </authorList>
    </citation>
    <scope>NUCLEOTIDE SEQUENCE [LARGE SCALE GENOMIC DNA]</scope>
    <source>
        <strain evidence="1">ISS1029</strain>
    </source>
</reference>
<dbReference type="EMBL" id="JYDP01003906">
    <property type="protein sequence ID" value="KRY95338.1"/>
    <property type="molecule type" value="Genomic_DNA"/>
</dbReference>